<evidence type="ECO:0000256" key="3">
    <source>
        <dbReference type="ARBA" id="ARBA00022833"/>
    </source>
</evidence>
<keyword evidence="3" id="KW-0862">Zinc</keyword>
<feature type="domain" description="RING-type" evidence="6">
    <location>
        <begin position="15"/>
        <end position="58"/>
    </location>
</feature>
<dbReference type="Gene3D" id="3.30.160.60">
    <property type="entry name" value="Classic Zinc Finger"/>
    <property type="match status" value="1"/>
</dbReference>
<evidence type="ECO:0000313" key="8">
    <source>
        <dbReference type="EMBL" id="KAL2101592.1"/>
    </source>
</evidence>
<evidence type="ECO:0000259" key="7">
    <source>
        <dbReference type="PROSITE" id="PS50119"/>
    </source>
</evidence>
<organism evidence="8 9">
    <name type="scientific">Coilia grayii</name>
    <name type="common">Gray's grenadier anchovy</name>
    <dbReference type="NCBI Taxonomy" id="363190"/>
    <lineage>
        <taxon>Eukaryota</taxon>
        <taxon>Metazoa</taxon>
        <taxon>Chordata</taxon>
        <taxon>Craniata</taxon>
        <taxon>Vertebrata</taxon>
        <taxon>Euteleostomi</taxon>
        <taxon>Actinopterygii</taxon>
        <taxon>Neopterygii</taxon>
        <taxon>Teleostei</taxon>
        <taxon>Clupei</taxon>
        <taxon>Clupeiformes</taxon>
        <taxon>Clupeoidei</taxon>
        <taxon>Engraulidae</taxon>
        <taxon>Coilinae</taxon>
        <taxon>Coilia</taxon>
    </lineage>
</organism>
<evidence type="ECO:0000313" key="9">
    <source>
        <dbReference type="Proteomes" id="UP001591681"/>
    </source>
</evidence>
<proteinExistence type="predicted"/>
<dbReference type="PROSITE" id="PS50089">
    <property type="entry name" value="ZF_RING_2"/>
    <property type="match status" value="1"/>
</dbReference>
<dbReference type="InterPro" id="IPR000315">
    <property type="entry name" value="Znf_B-box"/>
</dbReference>
<dbReference type="InterPro" id="IPR001841">
    <property type="entry name" value="Znf_RING"/>
</dbReference>
<evidence type="ECO:0000259" key="6">
    <source>
        <dbReference type="PROSITE" id="PS50089"/>
    </source>
</evidence>
<evidence type="ECO:0000256" key="1">
    <source>
        <dbReference type="ARBA" id="ARBA00022723"/>
    </source>
</evidence>
<dbReference type="SUPFAM" id="SSF57845">
    <property type="entry name" value="B-box zinc-binding domain"/>
    <property type="match status" value="1"/>
</dbReference>
<evidence type="ECO:0000256" key="5">
    <source>
        <dbReference type="SAM" id="MobiDB-lite"/>
    </source>
</evidence>
<keyword evidence="1" id="KW-0479">Metal-binding</keyword>
<evidence type="ECO:0000256" key="4">
    <source>
        <dbReference type="PROSITE-ProRule" id="PRU00024"/>
    </source>
</evidence>
<dbReference type="AlphaFoldDB" id="A0ABD1KR16"/>
<accession>A0ABD1KR16</accession>
<dbReference type="SUPFAM" id="SSF57850">
    <property type="entry name" value="RING/U-box"/>
    <property type="match status" value="1"/>
</dbReference>
<dbReference type="PANTHER" id="PTHR24103">
    <property type="entry name" value="E3 UBIQUITIN-PROTEIN LIGASE TRIM"/>
    <property type="match status" value="1"/>
</dbReference>
<protein>
    <submittedName>
        <fullName evidence="8">Uncharacterized protein</fullName>
    </submittedName>
</protein>
<dbReference type="InterPro" id="IPR050143">
    <property type="entry name" value="TRIM/RBCC"/>
</dbReference>
<keyword evidence="2 4" id="KW-0863">Zinc-finger</keyword>
<comment type="caution">
    <text evidence="8">The sequence shown here is derived from an EMBL/GenBank/DDBJ whole genome shotgun (WGS) entry which is preliminary data.</text>
</comment>
<dbReference type="InterPro" id="IPR013083">
    <property type="entry name" value="Znf_RING/FYVE/PHD"/>
</dbReference>
<dbReference type="Proteomes" id="UP001591681">
    <property type="component" value="Unassembled WGS sequence"/>
</dbReference>
<reference evidence="8 9" key="1">
    <citation type="submission" date="2024-09" db="EMBL/GenBank/DDBJ databases">
        <title>A chromosome-level genome assembly of Gray's grenadier anchovy, Coilia grayii.</title>
        <authorList>
            <person name="Fu Z."/>
        </authorList>
    </citation>
    <scope>NUCLEOTIDE SEQUENCE [LARGE SCALE GENOMIC DNA]</scope>
    <source>
        <strain evidence="8">G4</strain>
        <tissue evidence="8">Muscle</tissue>
    </source>
</reference>
<dbReference type="SMART" id="SM00184">
    <property type="entry name" value="RING"/>
    <property type="match status" value="1"/>
</dbReference>
<dbReference type="SMART" id="SM00336">
    <property type="entry name" value="BBOX"/>
    <property type="match status" value="1"/>
</dbReference>
<name>A0ABD1KR16_9TELE</name>
<dbReference type="Gene3D" id="3.30.40.10">
    <property type="entry name" value="Zinc/RING finger domain, C3HC4 (zinc finger)"/>
    <property type="match status" value="1"/>
</dbReference>
<dbReference type="EMBL" id="JBHFQA010000003">
    <property type="protein sequence ID" value="KAL2101592.1"/>
    <property type="molecule type" value="Genomic_DNA"/>
</dbReference>
<feature type="region of interest" description="Disordered" evidence="5">
    <location>
        <begin position="123"/>
        <end position="146"/>
    </location>
</feature>
<feature type="domain" description="B box-type" evidence="7">
    <location>
        <begin position="64"/>
        <end position="105"/>
    </location>
</feature>
<gene>
    <name evidence="8" type="ORF">ACEWY4_003353</name>
</gene>
<keyword evidence="9" id="KW-1185">Reference proteome</keyword>
<dbReference type="PROSITE" id="PS50119">
    <property type="entry name" value="ZF_BBOX"/>
    <property type="match status" value="1"/>
</dbReference>
<sequence length="146" mass="16153">MEAEASVFIEEDPSCSVCGEIFSVPVVLSCLACGCGFCQFCLQQFWEEQGSKECPMCSKKSDASQTKLCEEHDEKLTYFCVADLCPVCEFCFKYGSHTDHRVYPIKEAEEDCKLVNVSHHVPSPEGAWSSSSDMKPEGPMLATAIN</sequence>
<dbReference type="Pfam" id="PF00643">
    <property type="entry name" value="zf-B_box"/>
    <property type="match status" value="1"/>
</dbReference>
<evidence type="ECO:0000256" key="2">
    <source>
        <dbReference type="ARBA" id="ARBA00022771"/>
    </source>
</evidence>
<dbReference type="GO" id="GO:0008270">
    <property type="term" value="F:zinc ion binding"/>
    <property type="evidence" value="ECO:0007669"/>
    <property type="project" value="UniProtKB-KW"/>
</dbReference>